<feature type="signal peptide" evidence="1">
    <location>
        <begin position="1"/>
        <end position="22"/>
    </location>
</feature>
<sequence length="106" mass="12719">MKKTVILALSGILVATSMPAMAQTYRSDVRQYRQHDRIERGLHTGRITPREARRLARQQHRIERVERRARYYNNGYVDPRSARKIERMQDRANRNIHRAARNGHRW</sequence>
<dbReference type="RefSeq" id="WP_090960993.1">
    <property type="nucleotide sequence ID" value="NZ_FOOA01000003.1"/>
</dbReference>
<dbReference type="OrthoDB" id="7908887at2"/>
<dbReference type="Proteomes" id="UP000531216">
    <property type="component" value="Unassembled WGS sequence"/>
</dbReference>
<keyword evidence="3" id="KW-1185">Reference proteome</keyword>
<protein>
    <recommendedName>
        <fullName evidence="4">DUF4148 domain-containing protein</fullName>
    </recommendedName>
</protein>
<gene>
    <name evidence="2" type="ORF">GGR05_001926</name>
</gene>
<reference evidence="2 3" key="1">
    <citation type="submission" date="2020-08" db="EMBL/GenBank/DDBJ databases">
        <title>Genomic Encyclopedia of Type Strains, Phase IV (KMG-IV): sequencing the most valuable type-strain genomes for metagenomic binning, comparative biology and taxonomic classification.</title>
        <authorList>
            <person name="Goeker M."/>
        </authorList>
    </citation>
    <scope>NUCLEOTIDE SEQUENCE [LARGE SCALE GENOMIC DNA]</scope>
    <source>
        <strain evidence="2 3">DSM 25024</strain>
    </source>
</reference>
<evidence type="ECO:0000313" key="3">
    <source>
        <dbReference type="Proteomes" id="UP000531216"/>
    </source>
</evidence>
<keyword evidence="1" id="KW-0732">Signal</keyword>
<organism evidence="2 3">
    <name type="scientific">Aureimonas phyllosphaerae</name>
    <dbReference type="NCBI Taxonomy" id="1166078"/>
    <lineage>
        <taxon>Bacteria</taxon>
        <taxon>Pseudomonadati</taxon>
        <taxon>Pseudomonadota</taxon>
        <taxon>Alphaproteobacteria</taxon>
        <taxon>Hyphomicrobiales</taxon>
        <taxon>Aurantimonadaceae</taxon>
        <taxon>Aureimonas</taxon>
    </lineage>
</organism>
<evidence type="ECO:0000313" key="2">
    <source>
        <dbReference type="EMBL" id="MBB3935782.1"/>
    </source>
</evidence>
<dbReference type="EMBL" id="JACIDO010000003">
    <property type="protein sequence ID" value="MBB3935782.1"/>
    <property type="molecule type" value="Genomic_DNA"/>
</dbReference>
<comment type="caution">
    <text evidence="2">The sequence shown here is derived from an EMBL/GenBank/DDBJ whole genome shotgun (WGS) entry which is preliminary data.</text>
</comment>
<evidence type="ECO:0008006" key="4">
    <source>
        <dbReference type="Google" id="ProtNLM"/>
    </source>
</evidence>
<feature type="chain" id="PRO_5030854336" description="DUF4148 domain-containing protein" evidence="1">
    <location>
        <begin position="23"/>
        <end position="106"/>
    </location>
</feature>
<proteinExistence type="predicted"/>
<evidence type="ECO:0000256" key="1">
    <source>
        <dbReference type="SAM" id="SignalP"/>
    </source>
</evidence>
<accession>A0A7W6BRY1</accession>
<name>A0A7W6BRY1_9HYPH</name>
<dbReference type="AlphaFoldDB" id="A0A7W6BRY1"/>